<sequence length="287" mass="32291">MRVYDDRPCELGEGLLWHPERQQLFWFDILNCKLLTRTAQGYQHEWRFDEYVSAAGWIDQSTLLIAGETGLYRFDLDGGKTERLCDLEADNPLTRSNDGRADPWGGFWVGTMGKHAEPEAGAIYRFYRGEIRRLITTVTIPNAICFSPQGEYVYFADTAVGVIWRQRLNAVDGWPEGEPELFINCAEQGLNPDGAVSDIQGRLWNAQWGASRVTCYDCHGAIESTITLPASQITCPAFGGPDMRTLFVTSARELLSELALVQQPDAGKVFSIQTDTIGREEPRVRFI</sequence>
<dbReference type="PANTHER" id="PTHR10907">
    <property type="entry name" value="REGUCALCIN"/>
    <property type="match status" value="1"/>
</dbReference>
<gene>
    <name evidence="3" type="ORF">KDX31_15095</name>
</gene>
<dbReference type="SUPFAM" id="SSF63829">
    <property type="entry name" value="Calcium-dependent phosphotriesterase"/>
    <property type="match status" value="1"/>
</dbReference>
<evidence type="ECO:0000256" key="1">
    <source>
        <dbReference type="ARBA" id="ARBA00008853"/>
    </source>
</evidence>
<proteinExistence type="inferred from homology"/>
<comment type="similarity">
    <text evidence="1">Belongs to the SMP-30/CGR1 family.</text>
</comment>
<name>A0ABY5H060_9GAMM</name>
<evidence type="ECO:0000313" key="3">
    <source>
        <dbReference type="EMBL" id="UTW05409.1"/>
    </source>
</evidence>
<feature type="domain" description="SMP-30/Gluconolactonase/LRE-like region" evidence="2">
    <location>
        <begin position="11"/>
        <end position="252"/>
    </location>
</feature>
<dbReference type="InterPro" id="IPR011042">
    <property type="entry name" value="6-blade_b-propeller_TolB-like"/>
</dbReference>
<evidence type="ECO:0000313" key="4">
    <source>
        <dbReference type="Proteomes" id="UP001059950"/>
    </source>
</evidence>
<dbReference type="InterPro" id="IPR013658">
    <property type="entry name" value="SGL"/>
</dbReference>
<organism evidence="3 4">
    <name type="scientific">Amphritea atlantica</name>
    <dbReference type="NCBI Taxonomy" id="355243"/>
    <lineage>
        <taxon>Bacteria</taxon>
        <taxon>Pseudomonadati</taxon>
        <taxon>Pseudomonadota</taxon>
        <taxon>Gammaproteobacteria</taxon>
        <taxon>Oceanospirillales</taxon>
        <taxon>Oceanospirillaceae</taxon>
        <taxon>Amphritea</taxon>
    </lineage>
</organism>
<dbReference type="PRINTS" id="PR01790">
    <property type="entry name" value="SMP30FAMILY"/>
</dbReference>
<dbReference type="PANTHER" id="PTHR10907:SF47">
    <property type="entry name" value="REGUCALCIN"/>
    <property type="match status" value="1"/>
</dbReference>
<evidence type="ECO:0000259" key="2">
    <source>
        <dbReference type="Pfam" id="PF08450"/>
    </source>
</evidence>
<keyword evidence="4" id="KW-1185">Reference proteome</keyword>
<dbReference type="EMBL" id="CP073344">
    <property type="protein sequence ID" value="UTW05409.1"/>
    <property type="molecule type" value="Genomic_DNA"/>
</dbReference>
<accession>A0ABY5H060</accession>
<dbReference type="Proteomes" id="UP001059950">
    <property type="component" value="Chromosome"/>
</dbReference>
<dbReference type="Pfam" id="PF08450">
    <property type="entry name" value="SGL"/>
    <property type="match status" value="1"/>
</dbReference>
<dbReference type="Gene3D" id="2.120.10.30">
    <property type="entry name" value="TolB, C-terminal domain"/>
    <property type="match status" value="1"/>
</dbReference>
<dbReference type="InterPro" id="IPR005511">
    <property type="entry name" value="SMP-30"/>
</dbReference>
<reference evidence="3" key="1">
    <citation type="submission" date="2021-04" db="EMBL/GenBank/DDBJ databases">
        <title>Oceanospirillales bacteria with DddD are important DMSP degraders in coastal seawater.</title>
        <authorList>
            <person name="Liu J."/>
        </authorList>
    </citation>
    <scope>NUCLEOTIDE SEQUENCE</scope>
    <source>
        <strain evidence="3">GY6</strain>
    </source>
</reference>
<protein>
    <submittedName>
        <fullName evidence="3">SMP-30/gluconolactonase/LRE family protein</fullName>
    </submittedName>
</protein>